<sequence>MRLLTTLTFALGALALATGPVKSTTDQLAVNGDVSVNLDDATAVEGITKRDEEASPSEELEKRIAGGVIARNIQLPHIPNPLPITVAGVVITFNMVARWRMIEGRLTLDYVARSLRFVNLSARRLLVEAIAHGANFYFRRLSVGRIDTGITPDNTETFNLVISPVNDEL</sequence>
<keyword evidence="1" id="KW-0732">Signal</keyword>
<feature type="chain" id="PRO_5040186890" evidence="1">
    <location>
        <begin position="24"/>
        <end position="169"/>
    </location>
</feature>
<keyword evidence="3" id="KW-1185">Reference proteome</keyword>
<evidence type="ECO:0000313" key="2">
    <source>
        <dbReference type="EMBL" id="KAG6299160.1"/>
    </source>
</evidence>
<proteinExistence type="predicted"/>
<accession>A0A9P7QL84</accession>
<dbReference type="Proteomes" id="UP000707071">
    <property type="component" value="Unassembled WGS sequence"/>
</dbReference>
<feature type="signal peptide" evidence="1">
    <location>
        <begin position="1"/>
        <end position="23"/>
    </location>
</feature>
<dbReference type="EMBL" id="SRRH01000102">
    <property type="protein sequence ID" value="KAG6299160.1"/>
    <property type="molecule type" value="Genomic_DNA"/>
</dbReference>
<protein>
    <submittedName>
        <fullName evidence="2">Uncharacterized protein</fullName>
    </submittedName>
</protein>
<comment type="caution">
    <text evidence="2">The sequence shown here is derived from an EMBL/GenBank/DDBJ whole genome shotgun (WGS) entry which is preliminary data.</text>
</comment>
<reference evidence="2 3" key="1">
    <citation type="journal article" date="2020" name="bioRxiv">
        <title>Whole genome comparisons of ergot fungi reveals the divergence and evolution of species within the genus Claviceps are the result of varying mechanisms driving genome evolution and host range expansion.</title>
        <authorList>
            <person name="Wyka S.A."/>
            <person name="Mondo S.J."/>
            <person name="Liu M."/>
            <person name="Dettman J."/>
            <person name="Nalam V."/>
            <person name="Broders K.D."/>
        </authorList>
    </citation>
    <scope>NUCLEOTIDE SEQUENCE [LARGE SCALE GENOMIC DNA]</scope>
    <source>
        <strain evidence="2 3">Clav52</strain>
    </source>
</reference>
<dbReference type="AlphaFoldDB" id="A0A9P7QL84"/>
<name>A0A9P7QL84_9HYPO</name>
<evidence type="ECO:0000313" key="3">
    <source>
        <dbReference type="Proteomes" id="UP000707071"/>
    </source>
</evidence>
<evidence type="ECO:0000256" key="1">
    <source>
        <dbReference type="SAM" id="SignalP"/>
    </source>
</evidence>
<organism evidence="2 3">
    <name type="scientific">Claviceps aff. purpurea</name>
    <dbReference type="NCBI Taxonomy" id="1967640"/>
    <lineage>
        <taxon>Eukaryota</taxon>
        <taxon>Fungi</taxon>
        <taxon>Dikarya</taxon>
        <taxon>Ascomycota</taxon>
        <taxon>Pezizomycotina</taxon>
        <taxon>Sordariomycetes</taxon>
        <taxon>Hypocreomycetidae</taxon>
        <taxon>Hypocreales</taxon>
        <taxon>Clavicipitaceae</taxon>
        <taxon>Claviceps</taxon>
    </lineage>
</organism>
<gene>
    <name evidence="2" type="ORF">E4U09_000177</name>
</gene>